<sequence length="87" mass="9617">MERISLQLFGLLLPPSSVVVGVIQKIDSPALCNAAHESAEEEEEDEEEGDRSRGTYPALERLERVPSRVPCACIAGYMAVHRFGIYI</sequence>
<evidence type="ECO:0008006" key="5">
    <source>
        <dbReference type="Google" id="ProtNLM"/>
    </source>
</evidence>
<name>A0A1W0WGC3_HYPEX</name>
<evidence type="ECO:0000313" key="4">
    <source>
        <dbReference type="Proteomes" id="UP000192578"/>
    </source>
</evidence>
<accession>A0A1W0WGC3</accession>
<dbReference type="AlphaFoldDB" id="A0A1W0WGC3"/>
<dbReference type="EMBL" id="MTYJ01000108">
    <property type="protein sequence ID" value="OQV14232.1"/>
    <property type="molecule type" value="Genomic_DNA"/>
</dbReference>
<feature type="signal peptide" evidence="2">
    <location>
        <begin position="1"/>
        <end position="20"/>
    </location>
</feature>
<gene>
    <name evidence="3" type="ORF">BV898_11586</name>
</gene>
<organism evidence="3 4">
    <name type="scientific">Hypsibius exemplaris</name>
    <name type="common">Freshwater tardigrade</name>
    <dbReference type="NCBI Taxonomy" id="2072580"/>
    <lineage>
        <taxon>Eukaryota</taxon>
        <taxon>Metazoa</taxon>
        <taxon>Ecdysozoa</taxon>
        <taxon>Tardigrada</taxon>
        <taxon>Eutardigrada</taxon>
        <taxon>Parachela</taxon>
        <taxon>Hypsibioidea</taxon>
        <taxon>Hypsibiidae</taxon>
        <taxon>Hypsibius</taxon>
    </lineage>
</organism>
<proteinExistence type="predicted"/>
<feature type="compositionally biased region" description="Acidic residues" evidence="1">
    <location>
        <begin position="39"/>
        <end position="49"/>
    </location>
</feature>
<evidence type="ECO:0000256" key="2">
    <source>
        <dbReference type="SAM" id="SignalP"/>
    </source>
</evidence>
<keyword evidence="2" id="KW-0732">Signal</keyword>
<comment type="caution">
    <text evidence="3">The sequence shown here is derived from an EMBL/GenBank/DDBJ whole genome shotgun (WGS) entry which is preliminary data.</text>
</comment>
<evidence type="ECO:0000313" key="3">
    <source>
        <dbReference type="EMBL" id="OQV14232.1"/>
    </source>
</evidence>
<evidence type="ECO:0000256" key="1">
    <source>
        <dbReference type="SAM" id="MobiDB-lite"/>
    </source>
</evidence>
<reference evidence="4" key="1">
    <citation type="submission" date="2017-01" db="EMBL/GenBank/DDBJ databases">
        <title>Comparative genomics of anhydrobiosis in the tardigrade Hypsibius dujardini.</title>
        <authorList>
            <person name="Yoshida Y."/>
            <person name="Koutsovoulos G."/>
            <person name="Laetsch D."/>
            <person name="Stevens L."/>
            <person name="Kumar S."/>
            <person name="Horikawa D."/>
            <person name="Ishino K."/>
            <person name="Komine S."/>
            <person name="Tomita M."/>
            <person name="Blaxter M."/>
            <person name="Arakawa K."/>
        </authorList>
    </citation>
    <scope>NUCLEOTIDE SEQUENCE [LARGE SCALE GENOMIC DNA]</scope>
    <source>
        <strain evidence="4">Z151</strain>
    </source>
</reference>
<feature type="region of interest" description="Disordered" evidence="1">
    <location>
        <begin position="34"/>
        <end position="55"/>
    </location>
</feature>
<feature type="chain" id="PRO_5012099550" description="Secreted protein" evidence="2">
    <location>
        <begin position="21"/>
        <end position="87"/>
    </location>
</feature>
<protein>
    <recommendedName>
        <fullName evidence="5">Secreted protein</fullName>
    </recommendedName>
</protein>
<dbReference type="Proteomes" id="UP000192578">
    <property type="component" value="Unassembled WGS sequence"/>
</dbReference>
<keyword evidence="4" id="KW-1185">Reference proteome</keyword>